<feature type="chain" id="PRO_5001726303" evidence="3">
    <location>
        <begin position="21"/>
        <end position="168"/>
    </location>
</feature>
<dbReference type="AlphaFoldDB" id="A0A077WFZ0"/>
<dbReference type="SUPFAM" id="SSF50685">
    <property type="entry name" value="Barwin-like endoglucanases"/>
    <property type="match status" value="1"/>
</dbReference>
<accession>A0A077WFZ0</accession>
<evidence type="ECO:0000256" key="3">
    <source>
        <dbReference type="SAM" id="SignalP"/>
    </source>
</evidence>
<dbReference type="InterPro" id="IPR036908">
    <property type="entry name" value="RlpA-like_sf"/>
</dbReference>
<feature type="compositionally biased region" description="Basic residues" evidence="2">
    <location>
        <begin position="149"/>
        <end position="159"/>
    </location>
</feature>
<organism evidence="4">
    <name type="scientific">Lichtheimia ramosa</name>
    <dbReference type="NCBI Taxonomy" id="688394"/>
    <lineage>
        <taxon>Eukaryota</taxon>
        <taxon>Fungi</taxon>
        <taxon>Fungi incertae sedis</taxon>
        <taxon>Mucoromycota</taxon>
        <taxon>Mucoromycotina</taxon>
        <taxon>Mucoromycetes</taxon>
        <taxon>Mucorales</taxon>
        <taxon>Lichtheimiaceae</taxon>
        <taxon>Lichtheimia</taxon>
    </lineage>
</organism>
<proteinExistence type="predicted"/>
<sequence length="168" mass="17944">MKFRSFTLIFLLAVAWMVNARPAGGGLGDALKQIVDAVSKLFEGSATFFHPATEGGAIGSCGPHESDTSRIVALNKDQYGDLNAKSSWCGKEVLIMSGDKWTTAVITDACPGCKQYSLDLTPAVFKDLGDLDKGVLPIKWCVIGDKGCKKPSKGGSKHHGKDEDDEHT</sequence>
<name>A0A077WFZ0_9FUNG</name>
<dbReference type="Gene3D" id="2.40.40.10">
    <property type="entry name" value="RlpA-like domain"/>
    <property type="match status" value="1"/>
</dbReference>
<dbReference type="InterPro" id="IPR051477">
    <property type="entry name" value="Expansin_CellWall"/>
</dbReference>
<keyword evidence="1 3" id="KW-0732">Signal</keyword>
<dbReference type="EMBL" id="LK023318">
    <property type="protein sequence ID" value="CDS06074.1"/>
    <property type="molecule type" value="Genomic_DNA"/>
</dbReference>
<dbReference type="OrthoDB" id="623670at2759"/>
<gene>
    <name evidence="4" type="ORF">LRAMOSA08602</name>
</gene>
<feature type="region of interest" description="Disordered" evidence="2">
    <location>
        <begin position="149"/>
        <end position="168"/>
    </location>
</feature>
<dbReference type="PANTHER" id="PTHR31836">
    <property type="match status" value="1"/>
</dbReference>
<reference evidence="4" key="1">
    <citation type="journal article" date="2014" name="Genome Announc.">
        <title>De novo whole-genome sequence and genome annotation of Lichtheimia ramosa.</title>
        <authorList>
            <person name="Linde J."/>
            <person name="Schwartze V."/>
            <person name="Binder U."/>
            <person name="Lass-Florl C."/>
            <person name="Voigt K."/>
            <person name="Horn F."/>
        </authorList>
    </citation>
    <scope>NUCLEOTIDE SEQUENCE</scope>
    <source>
        <strain evidence="4">JMRC FSU:6197</strain>
    </source>
</reference>
<protein>
    <submittedName>
        <fullName evidence="4">Uncharacterized protein</fullName>
    </submittedName>
</protein>
<dbReference type="CDD" id="cd22191">
    <property type="entry name" value="DPBB_RlpA_EXP_N-like"/>
    <property type="match status" value="1"/>
</dbReference>
<feature type="signal peptide" evidence="3">
    <location>
        <begin position="1"/>
        <end position="20"/>
    </location>
</feature>
<evidence type="ECO:0000256" key="1">
    <source>
        <dbReference type="ARBA" id="ARBA00022729"/>
    </source>
</evidence>
<evidence type="ECO:0000256" key="2">
    <source>
        <dbReference type="SAM" id="MobiDB-lite"/>
    </source>
</evidence>
<evidence type="ECO:0000313" key="4">
    <source>
        <dbReference type="EMBL" id="CDS06074.1"/>
    </source>
</evidence>
<dbReference type="PANTHER" id="PTHR31836:SF28">
    <property type="entry name" value="SRCR DOMAIN-CONTAINING PROTEIN-RELATED"/>
    <property type="match status" value="1"/>
</dbReference>